<dbReference type="SUPFAM" id="SSF63829">
    <property type="entry name" value="Calcium-dependent phosphotriesterase"/>
    <property type="match status" value="1"/>
</dbReference>
<feature type="chain" id="PRO_5037214710" description="NHL repeat-containing protein" evidence="1">
    <location>
        <begin position="24"/>
        <end position="350"/>
    </location>
</feature>
<proteinExistence type="predicted"/>
<dbReference type="PANTHER" id="PTHR13833">
    <property type="match status" value="1"/>
</dbReference>
<evidence type="ECO:0000313" key="3">
    <source>
        <dbReference type="Proteomes" id="UP000638732"/>
    </source>
</evidence>
<name>A0A965ZHP7_9SPHI</name>
<reference evidence="2" key="2">
    <citation type="submission" date="2020-10" db="EMBL/GenBank/DDBJ databases">
        <title>Mucilaginibacter sp. nov., isolated from soil.</title>
        <authorList>
            <person name="Jeon C.O."/>
        </authorList>
    </citation>
    <scope>NUCLEOTIDE SEQUENCE</scope>
    <source>
        <strain evidence="2">R11</strain>
    </source>
</reference>
<evidence type="ECO:0008006" key="4">
    <source>
        <dbReference type="Google" id="ProtNLM"/>
    </source>
</evidence>
<keyword evidence="1" id="KW-0732">Signal</keyword>
<gene>
    <name evidence="2" type="ORF">GSY63_16210</name>
</gene>
<comment type="caution">
    <text evidence="2">The sequence shown here is derived from an EMBL/GenBank/DDBJ whole genome shotgun (WGS) entry which is preliminary data.</text>
</comment>
<evidence type="ECO:0000313" key="2">
    <source>
        <dbReference type="EMBL" id="NCD70910.1"/>
    </source>
</evidence>
<dbReference type="Gene3D" id="2.120.10.30">
    <property type="entry name" value="TolB, C-terminal domain"/>
    <property type="match status" value="2"/>
</dbReference>
<dbReference type="AlphaFoldDB" id="A0A965ZHP7"/>
<dbReference type="Proteomes" id="UP000638732">
    <property type="component" value="Unassembled WGS sequence"/>
</dbReference>
<dbReference type="RefSeq" id="WP_166586855.1">
    <property type="nucleotide sequence ID" value="NZ_WWEO01000043.1"/>
</dbReference>
<keyword evidence="3" id="KW-1185">Reference proteome</keyword>
<evidence type="ECO:0000256" key="1">
    <source>
        <dbReference type="SAM" id="SignalP"/>
    </source>
</evidence>
<protein>
    <recommendedName>
        <fullName evidence="4">NHL repeat-containing protein</fullName>
    </recommendedName>
</protein>
<feature type="signal peptide" evidence="1">
    <location>
        <begin position="1"/>
        <end position="23"/>
    </location>
</feature>
<dbReference type="PANTHER" id="PTHR13833:SF71">
    <property type="entry name" value="NHL DOMAIN-CONTAINING PROTEIN"/>
    <property type="match status" value="1"/>
</dbReference>
<sequence length="350" mass="38368">MKRKLTYAALLLIAASLTNCKKATETNPEPTAVENQLEASYGKPVLTAVVAPNTVETIAGMVYQSGPKLVDGTASTARFDNPFALVMAKDGSLLIGDINNNAVRKLSPQGTVSTLQLQANANGERIYNPTWIGLDDNENLHVICLNVDAAEGYSQSWIFGPSGNVVASWWYMYGYFSCMAKDPYENTLWFSDGTDIGKHKLGAGGRIGIDYIKYDMSKLPETNERGRAFDAMFVGYNGVKYVALQNMIYKLTPSGVFERIFTNFTFSQISSIVANKDSRTIYVADNGAIRKIENNKITTIVGPNAAHPDYRDGVGSGADVHAGQLIFGKTENIIYFTDNYAQTVRRLTLK</sequence>
<organism evidence="2 3">
    <name type="scientific">Mucilaginibacter agri</name>
    <dbReference type="NCBI Taxonomy" id="2695265"/>
    <lineage>
        <taxon>Bacteria</taxon>
        <taxon>Pseudomonadati</taxon>
        <taxon>Bacteroidota</taxon>
        <taxon>Sphingobacteriia</taxon>
        <taxon>Sphingobacteriales</taxon>
        <taxon>Sphingobacteriaceae</taxon>
        <taxon>Mucilaginibacter</taxon>
    </lineage>
</organism>
<dbReference type="InterPro" id="IPR011042">
    <property type="entry name" value="6-blade_b-propeller_TolB-like"/>
</dbReference>
<dbReference type="EMBL" id="WWEO01000043">
    <property type="protein sequence ID" value="NCD70910.1"/>
    <property type="molecule type" value="Genomic_DNA"/>
</dbReference>
<reference evidence="2" key="1">
    <citation type="submission" date="2020-01" db="EMBL/GenBank/DDBJ databases">
        <authorList>
            <person name="Seo Y.L."/>
        </authorList>
    </citation>
    <scope>NUCLEOTIDE SEQUENCE</scope>
    <source>
        <strain evidence="2">R11</strain>
    </source>
</reference>
<accession>A0A965ZHP7</accession>